<evidence type="ECO:0000256" key="1">
    <source>
        <dbReference type="SAM" id="SignalP"/>
    </source>
</evidence>
<name>A0ABV7XMA7_9GAMM</name>
<gene>
    <name evidence="3" type="ORF">ACFONC_12270</name>
</gene>
<dbReference type="RefSeq" id="WP_386744435.1">
    <property type="nucleotide sequence ID" value="NZ_JBHRYA010000007.1"/>
</dbReference>
<protein>
    <submittedName>
        <fullName evidence="3">DUF4426 domain-containing protein</fullName>
    </submittedName>
</protein>
<dbReference type="Gene3D" id="2.60.40.3340">
    <property type="entry name" value="Domain of unknown function DUF4426"/>
    <property type="match status" value="1"/>
</dbReference>
<evidence type="ECO:0000259" key="2">
    <source>
        <dbReference type="Pfam" id="PF14467"/>
    </source>
</evidence>
<sequence length="162" mass="17077">MTDRAPHVFAAMLLALALAGCGSGAPGPAGSQGQAQAQQEAVMQVGDVLVRANAIPTASLGEAVARQYGIERDDGAVMLLVGVRRDNGGSETALPARVTAVASDLLGKRQQLEMREVRSGEFIDYVGSARVIAPDTLHFDVQVVPEGGSAMELRFNRDFFPR</sequence>
<evidence type="ECO:0000313" key="4">
    <source>
        <dbReference type="Proteomes" id="UP001595705"/>
    </source>
</evidence>
<keyword evidence="1" id="KW-0732">Signal</keyword>
<evidence type="ECO:0000313" key="3">
    <source>
        <dbReference type="EMBL" id="MFC3716928.1"/>
    </source>
</evidence>
<feature type="chain" id="PRO_5046084594" evidence="1">
    <location>
        <begin position="26"/>
        <end position="162"/>
    </location>
</feature>
<proteinExistence type="predicted"/>
<feature type="signal peptide" evidence="1">
    <location>
        <begin position="1"/>
        <end position="25"/>
    </location>
</feature>
<accession>A0ABV7XMA7</accession>
<comment type="caution">
    <text evidence="3">The sequence shown here is derived from an EMBL/GenBank/DDBJ whole genome shotgun (WGS) entry which is preliminary data.</text>
</comment>
<dbReference type="PROSITE" id="PS51257">
    <property type="entry name" value="PROKAR_LIPOPROTEIN"/>
    <property type="match status" value="1"/>
</dbReference>
<dbReference type="Pfam" id="PF14467">
    <property type="entry name" value="DUF4426"/>
    <property type="match status" value="1"/>
</dbReference>
<keyword evidence="4" id="KW-1185">Reference proteome</keyword>
<organism evidence="3 4">
    <name type="scientific">Luteimonas soli</name>
    <dbReference type="NCBI Taxonomy" id="1648966"/>
    <lineage>
        <taxon>Bacteria</taxon>
        <taxon>Pseudomonadati</taxon>
        <taxon>Pseudomonadota</taxon>
        <taxon>Gammaproteobacteria</taxon>
        <taxon>Lysobacterales</taxon>
        <taxon>Lysobacteraceae</taxon>
        <taxon>Luteimonas</taxon>
    </lineage>
</organism>
<dbReference type="InterPro" id="IPR025218">
    <property type="entry name" value="DUF4426"/>
</dbReference>
<reference evidence="4" key="1">
    <citation type="journal article" date="2019" name="Int. J. Syst. Evol. Microbiol.">
        <title>The Global Catalogue of Microorganisms (GCM) 10K type strain sequencing project: providing services to taxonomists for standard genome sequencing and annotation.</title>
        <authorList>
            <consortium name="The Broad Institute Genomics Platform"/>
            <consortium name="The Broad Institute Genome Sequencing Center for Infectious Disease"/>
            <person name="Wu L."/>
            <person name="Ma J."/>
        </authorList>
    </citation>
    <scope>NUCLEOTIDE SEQUENCE [LARGE SCALE GENOMIC DNA]</scope>
    <source>
        <strain evidence="4">KCTC 42441</strain>
    </source>
</reference>
<feature type="domain" description="DUF4426" evidence="2">
    <location>
        <begin position="44"/>
        <end position="161"/>
    </location>
</feature>
<dbReference type="Proteomes" id="UP001595705">
    <property type="component" value="Unassembled WGS sequence"/>
</dbReference>
<dbReference type="EMBL" id="JBHRYA010000007">
    <property type="protein sequence ID" value="MFC3716928.1"/>
    <property type="molecule type" value="Genomic_DNA"/>
</dbReference>